<keyword evidence="1" id="KW-0472">Membrane</keyword>
<keyword evidence="3" id="KW-1185">Reference proteome</keyword>
<sequence>MKLLFSTQTEYIDPDVYKVIVVILIIVLIMWFTVTILKRLLEHKLKNKILDKEISQDLASSVLKTESNNETQNSIKWFIILASSGGGLFITNQYLPLGLHSIGIMTISMAFGFLLYIIYLKLFGK</sequence>
<comment type="caution">
    <text evidence="2">The sequence shown here is derived from an EMBL/GenBank/DDBJ whole genome shotgun (WGS) entry which is preliminary data.</text>
</comment>
<dbReference type="RefSeq" id="WP_138657940.1">
    <property type="nucleotide sequence ID" value="NZ_VATY01000002.1"/>
</dbReference>
<evidence type="ECO:0000313" key="2">
    <source>
        <dbReference type="EMBL" id="TMM56956.1"/>
    </source>
</evidence>
<keyword evidence="1" id="KW-1133">Transmembrane helix</keyword>
<evidence type="ECO:0000256" key="1">
    <source>
        <dbReference type="SAM" id="Phobius"/>
    </source>
</evidence>
<gene>
    <name evidence="2" type="ORF">FEE95_10710</name>
</gene>
<dbReference type="OrthoDB" id="674806at2"/>
<name>A0A5S3PQE4_9FLAO</name>
<protein>
    <submittedName>
        <fullName evidence="2">Uncharacterized protein</fullName>
    </submittedName>
</protein>
<proteinExistence type="predicted"/>
<dbReference type="EMBL" id="VATY01000002">
    <property type="protein sequence ID" value="TMM56956.1"/>
    <property type="molecule type" value="Genomic_DNA"/>
</dbReference>
<accession>A0A5S3PQE4</accession>
<feature type="transmembrane region" description="Helical" evidence="1">
    <location>
        <begin position="77"/>
        <end position="95"/>
    </location>
</feature>
<reference evidence="2 3" key="1">
    <citation type="submission" date="2019-05" db="EMBL/GenBank/DDBJ databases">
        <authorList>
            <person name="Zhang J.-Y."/>
            <person name="Feg X."/>
            <person name="Du Z.-J."/>
        </authorList>
    </citation>
    <scope>NUCLEOTIDE SEQUENCE [LARGE SCALE GENOMIC DNA]</scope>
    <source>
        <strain evidence="2 3">RZ26</strain>
    </source>
</reference>
<dbReference type="AlphaFoldDB" id="A0A5S3PQE4"/>
<organism evidence="2 3">
    <name type="scientific">Maribacter algarum</name>
    <name type="common">ex Zhang et al. 2020</name>
    <dbReference type="NCBI Taxonomy" id="2578118"/>
    <lineage>
        <taxon>Bacteria</taxon>
        <taxon>Pseudomonadati</taxon>
        <taxon>Bacteroidota</taxon>
        <taxon>Flavobacteriia</taxon>
        <taxon>Flavobacteriales</taxon>
        <taxon>Flavobacteriaceae</taxon>
        <taxon>Maribacter</taxon>
    </lineage>
</organism>
<keyword evidence="1" id="KW-0812">Transmembrane</keyword>
<feature type="transmembrane region" description="Helical" evidence="1">
    <location>
        <begin position="101"/>
        <end position="120"/>
    </location>
</feature>
<feature type="transmembrane region" description="Helical" evidence="1">
    <location>
        <begin position="16"/>
        <end position="37"/>
    </location>
</feature>
<dbReference type="Proteomes" id="UP000310314">
    <property type="component" value="Unassembled WGS sequence"/>
</dbReference>
<evidence type="ECO:0000313" key="3">
    <source>
        <dbReference type="Proteomes" id="UP000310314"/>
    </source>
</evidence>